<evidence type="ECO:0000313" key="2">
    <source>
        <dbReference type="EMBL" id="GAI77715.1"/>
    </source>
</evidence>
<dbReference type="AlphaFoldDB" id="X1SQT6"/>
<proteinExistence type="predicted"/>
<accession>X1SQT6</accession>
<name>X1SQT6_9ZZZZ</name>
<protein>
    <recommendedName>
        <fullName evidence="1">Methyltransferase type 11 domain-containing protein</fullName>
    </recommendedName>
</protein>
<dbReference type="PANTHER" id="PTHR43591:SF24">
    <property type="entry name" value="2-METHOXY-6-POLYPRENYL-1,4-BENZOQUINOL METHYLASE, MITOCHONDRIAL"/>
    <property type="match status" value="1"/>
</dbReference>
<dbReference type="SUPFAM" id="SSF53335">
    <property type="entry name" value="S-adenosyl-L-methionine-dependent methyltransferases"/>
    <property type="match status" value="1"/>
</dbReference>
<dbReference type="InterPro" id="IPR029063">
    <property type="entry name" value="SAM-dependent_MTases_sf"/>
</dbReference>
<dbReference type="GO" id="GO:0008757">
    <property type="term" value="F:S-adenosylmethionine-dependent methyltransferase activity"/>
    <property type="evidence" value="ECO:0007669"/>
    <property type="project" value="InterPro"/>
</dbReference>
<dbReference type="InterPro" id="IPR013216">
    <property type="entry name" value="Methyltransf_11"/>
</dbReference>
<feature type="non-terminal residue" evidence="2">
    <location>
        <position position="1"/>
    </location>
</feature>
<gene>
    <name evidence="2" type="ORF">S12H4_16339</name>
</gene>
<dbReference type="Pfam" id="PF08241">
    <property type="entry name" value="Methyltransf_11"/>
    <property type="match status" value="1"/>
</dbReference>
<sequence length="230" mass="26146">KKQGSLGITNAKFLNYSAGTALPFEENSFDGIMAASSIEQTPNPKATLKELFRVLKPGGRLRINYEAMSRYRAGREKDVWIARLNDDLCKLILYIRNIEEEYAIQYGLKIAMSKNEVVELLSQEEKVISFDKINISFLEQIYSKILDTRICRLVHPSGNTLVSWLKEIGFKEIIPSYSGAVAALKLYDQYSETERPRDIKLIDDVIKTVVKVVVQLRAPIEIDPMITAIK</sequence>
<comment type="caution">
    <text evidence="2">The sequence shown here is derived from an EMBL/GenBank/DDBJ whole genome shotgun (WGS) entry which is preliminary data.</text>
</comment>
<dbReference type="EMBL" id="BARW01007898">
    <property type="protein sequence ID" value="GAI77715.1"/>
    <property type="molecule type" value="Genomic_DNA"/>
</dbReference>
<organism evidence="2">
    <name type="scientific">marine sediment metagenome</name>
    <dbReference type="NCBI Taxonomy" id="412755"/>
    <lineage>
        <taxon>unclassified sequences</taxon>
        <taxon>metagenomes</taxon>
        <taxon>ecological metagenomes</taxon>
    </lineage>
</organism>
<dbReference type="CDD" id="cd02440">
    <property type="entry name" value="AdoMet_MTases"/>
    <property type="match status" value="1"/>
</dbReference>
<dbReference type="Gene3D" id="3.40.50.150">
    <property type="entry name" value="Vaccinia Virus protein VP39"/>
    <property type="match status" value="1"/>
</dbReference>
<dbReference type="PANTHER" id="PTHR43591">
    <property type="entry name" value="METHYLTRANSFERASE"/>
    <property type="match status" value="1"/>
</dbReference>
<feature type="domain" description="Methyltransferase type 11" evidence="1">
    <location>
        <begin position="19"/>
        <end position="62"/>
    </location>
</feature>
<reference evidence="2" key="1">
    <citation type="journal article" date="2014" name="Front. Microbiol.">
        <title>High frequency of phylogenetically diverse reductive dehalogenase-homologous genes in deep subseafloor sedimentary metagenomes.</title>
        <authorList>
            <person name="Kawai M."/>
            <person name="Futagami T."/>
            <person name="Toyoda A."/>
            <person name="Takaki Y."/>
            <person name="Nishi S."/>
            <person name="Hori S."/>
            <person name="Arai W."/>
            <person name="Tsubouchi T."/>
            <person name="Morono Y."/>
            <person name="Uchiyama I."/>
            <person name="Ito T."/>
            <person name="Fujiyama A."/>
            <person name="Inagaki F."/>
            <person name="Takami H."/>
        </authorList>
    </citation>
    <scope>NUCLEOTIDE SEQUENCE</scope>
    <source>
        <strain evidence="2">Expedition CK06-06</strain>
    </source>
</reference>
<evidence type="ECO:0000259" key="1">
    <source>
        <dbReference type="Pfam" id="PF08241"/>
    </source>
</evidence>